<evidence type="ECO:0000313" key="2">
    <source>
        <dbReference type="EMBL" id="PLW24052.1"/>
    </source>
</evidence>
<organism evidence="2 3">
    <name type="scientific">Puccinia coronata f. sp. avenae</name>
    <dbReference type="NCBI Taxonomy" id="200324"/>
    <lineage>
        <taxon>Eukaryota</taxon>
        <taxon>Fungi</taxon>
        <taxon>Dikarya</taxon>
        <taxon>Basidiomycota</taxon>
        <taxon>Pucciniomycotina</taxon>
        <taxon>Pucciniomycetes</taxon>
        <taxon>Pucciniales</taxon>
        <taxon>Pucciniaceae</taxon>
        <taxon>Puccinia</taxon>
    </lineage>
</organism>
<accession>A0A2N5TEW7</accession>
<dbReference type="Proteomes" id="UP000235392">
    <property type="component" value="Unassembled WGS sequence"/>
</dbReference>
<feature type="region of interest" description="Disordered" evidence="1">
    <location>
        <begin position="10"/>
        <end position="68"/>
    </location>
</feature>
<dbReference type="EMBL" id="PGCI01000617">
    <property type="protein sequence ID" value="PLW24052.1"/>
    <property type="molecule type" value="Genomic_DNA"/>
</dbReference>
<name>A0A2N5TEW7_9BASI</name>
<proteinExistence type="predicted"/>
<comment type="caution">
    <text evidence="2">The sequence shown here is derived from an EMBL/GenBank/DDBJ whole genome shotgun (WGS) entry which is preliminary data.</text>
</comment>
<evidence type="ECO:0000313" key="3">
    <source>
        <dbReference type="Proteomes" id="UP000235392"/>
    </source>
</evidence>
<reference evidence="2 3" key="1">
    <citation type="submission" date="2017-11" db="EMBL/GenBank/DDBJ databases">
        <title>De novo assembly and phasing of dikaryotic genomes from two isolates of Puccinia coronata f. sp. avenae, the causal agent of oat crown rust.</title>
        <authorList>
            <person name="Miller M.E."/>
            <person name="Zhang Y."/>
            <person name="Omidvar V."/>
            <person name="Sperschneider J."/>
            <person name="Schwessinger B."/>
            <person name="Raley C."/>
            <person name="Palmer J.M."/>
            <person name="Garnica D."/>
            <person name="Upadhyaya N."/>
            <person name="Rathjen J."/>
            <person name="Taylor J.M."/>
            <person name="Park R.F."/>
            <person name="Dodds P.N."/>
            <person name="Hirsch C.D."/>
            <person name="Kianian S.F."/>
            <person name="Figueroa M."/>
        </authorList>
    </citation>
    <scope>NUCLEOTIDE SEQUENCE [LARGE SCALE GENOMIC DNA]</scope>
    <source>
        <strain evidence="2">12SD80</strain>
    </source>
</reference>
<dbReference type="AlphaFoldDB" id="A0A2N5TEW7"/>
<sequence>MTKQEVVCMFKDQAEQSEPSQYKQATNPDKEEDLANESRPSIDQWYQKKKPSVTSVQEEPTLKYGLRRPKLPGCPLPLQKAAIRSDTGYQNLHPAPQSYLPVCRILPDLPGPDWNPNSVALSLQVGHFFTAPPAIQANYGMEPPKGPKALLNRHPGQIYSLNLWAHLLNAQDPGPYRSTAAPW</sequence>
<protein>
    <submittedName>
        <fullName evidence="2">Uncharacterized protein</fullName>
    </submittedName>
</protein>
<gene>
    <name evidence="2" type="ORF">PCASD_14515</name>
</gene>
<feature type="compositionally biased region" description="Polar residues" evidence="1">
    <location>
        <begin position="16"/>
        <end position="27"/>
    </location>
</feature>
<evidence type="ECO:0000256" key="1">
    <source>
        <dbReference type="SAM" id="MobiDB-lite"/>
    </source>
</evidence>